<dbReference type="CDD" id="cd23799">
    <property type="entry name" value="UBCc_UBE2J"/>
    <property type="match status" value="1"/>
</dbReference>
<dbReference type="PANTHER" id="PTHR24067">
    <property type="entry name" value="UBIQUITIN-CONJUGATING ENZYME E2"/>
    <property type="match status" value="1"/>
</dbReference>
<evidence type="ECO:0000259" key="1">
    <source>
        <dbReference type="PROSITE" id="PS50127"/>
    </source>
</evidence>
<dbReference type="Pfam" id="PF00179">
    <property type="entry name" value="UQ_con"/>
    <property type="match status" value="1"/>
</dbReference>
<name>A0A699YLT5_HAELA</name>
<dbReference type="PROSITE" id="PS50127">
    <property type="entry name" value="UBC_2"/>
    <property type="match status" value="1"/>
</dbReference>
<protein>
    <recommendedName>
        <fullName evidence="1">UBC core domain-containing protein</fullName>
    </recommendedName>
</protein>
<gene>
    <name evidence="2" type="ORF">HaLaN_06395</name>
</gene>
<evidence type="ECO:0000313" key="3">
    <source>
        <dbReference type="Proteomes" id="UP000485058"/>
    </source>
</evidence>
<dbReference type="SMART" id="SM00212">
    <property type="entry name" value="UBCc"/>
    <property type="match status" value="1"/>
</dbReference>
<comment type="caution">
    <text evidence="2">The sequence shown here is derived from an EMBL/GenBank/DDBJ whole genome shotgun (WGS) entry which is preliminary data.</text>
</comment>
<dbReference type="InterPro" id="IPR000608">
    <property type="entry name" value="UBC"/>
</dbReference>
<accession>A0A699YLT5</accession>
<keyword evidence="3" id="KW-1185">Reference proteome</keyword>
<dbReference type="InterPro" id="IPR050113">
    <property type="entry name" value="Ub_conjugating_enzyme"/>
</dbReference>
<reference evidence="2 3" key="1">
    <citation type="submission" date="2020-02" db="EMBL/GenBank/DDBJ databases">
        <title>Draft genome sequence of Haematococcus lacustris strain NIES-144.</title>
        <authorList>
            <person name="Morimoto D."/>
            <person name="Nakagawa S."/>
            <person name="Yoshida T."/>
            <person name="Sawayama S."/>
        </authorList>
    </citation>
    <scope>NUCLEOTIDE SEQUENCE [LARGE SCALE GENOMIC DNA]</scope>
    <source>
        <strain evidence="2 3">NIES-144</strain>
    </source>
</reference>
<dbReference type="SUPFAM" id="SSF54495">
    <property type="entry name" value="UBC-like"/>
    <property type="match status" value="1"/>
</dbReference>
<dbReference type="InterPro" id="IPR016135">
    <property type="entry name" value="UBQ-conjugating_enzyme/RWD"/>
</dbReference>
<dbReference type="FunFam" id="3.10.110.10:FF:000109">
    <property type="entry name" value="Ubiquitin-conjugating enzyme E2 J2-like"/>
    <property type="match status" value="1"/>
</dbReference>
<dbReference type="EMBL" id="BLLF01000363">
    <property type="protein sequence ID" value="GFH10980.1"/>
    <property type="molecule type" value="Genomic_DNA"/>
</dbReference>
<feature type="domain" description="UBC core" evidence="1">
    <location>
        <begin position="7"/>
        <end position="150"/>
    </location>
</feature>
<dbReference type="Proteomes" id="UP000485058">
    <property type="component" value="Unassembled WGS sequence"/>
</dbReference>
<dbReference type="Gene3D" id="3.10.110.10">
    <property type="entry name" value="Ubiquitin Conjugating Enzyme"/>
    <property type="match status" value="1"/>
</dbReference>
<organism evidence="2 3">
    <name type="scientific">Haematococcus lacustris</name>
    <name type="common">Green alga</name>
    <name type="synonym">Haematococcus pluvialis</name>
    <dbReference type="NCBI Taxonomy" id="44745"/>
    <lineage>
        <taxon>Eukaryota</taxon>
        <taxon>Viridiplantae</taxon>
        <taxon>Chlorophyta</taxon>
        <taxon>core chlorophytes</taxon>
        <taxon>Chlorophyceae</taxon>
        <taxon>CS clade</taxon>
        <taxon>Chlamydomonadales</taxon>
        <taxon>Haematococcaceae</taxon>
        <taxon>Haematococcus</taxon>
    </lineage>
</organism>
<sequence>MAGHNKQCVARLQKEYKSLLKEPVPHITAHPSPNNLLEWHFVLEGDSTSEFKDGVYHGKIAFPPEYPFKPPSLSLYTPNGRFATNTKLCLSMTDFHPESWNPMWSVGTILTGLLSFMNDTQRTTGSIDSSKEEKVKLAAQSLAFNMKSPM</sequence>
<dbReference type="AlphaFoldDB" id="A0A699YLT5"/>
<proteinExistence type="predicted"/>
<evidence type="ECO:0000313" key="2">
    <source>
        <dbReference type="EMBL" id="GFH10980.1"/>
    </source>
</evidence>